<dbReference type="Proteomes" id="UP001201273">
    <property type="component" value="Unassembled WGS sequence"/>
</dbReference>
<dbReference type="Gene3D" id="2.10.10.20">
    <property type="entry name" value="Carbohydrate-binding module superfamily 5/12"/>
    <property type="match status" value="1"/>
</dbReference>
<dbReference type="SUPFAM" id="SSF51055">
    <property type="entry name" value="Carbohydrate binding domain"/>
    <property type="match status" value="1"/>
</dbReference>
<keyword evidence="1" id="KW-0378">Hydrolase</keyword>
<dbReference type="EMBL" id="JAIMJA010000015">
    <property type="protein sequence ID" value="MCE2596007.1"/>
    <property type="molecule type" value="Genomic_DNA"/>
</dbReference>
<dbReference type="RefSeq" id="WP_233053670.1">
    <property type="nucleotide sequence ID" value="NZ_JAIMJA010000015.1"/>
</dbReference>
<feature type="chain" id="PRO_5046899313" description="Chitin-binding type-3 domain-containing protein" evidence="2">
    <location>
        <begin position="22"/>
        <end position="554"/>
    </location>
</feature>
<keyword evidence="2" id="KW-0732">Signal</keyword>
<gene>
    <name evidence="4" type="ORF">K6Y31_14435</name>
</gene>
<sequence length="554" mass="62431">MSIKMAMAASVLSLSVSAAFASVPLKENSYDDFHFNGQLTIPYGDFSSTIKYVESLNLGITQAPSSYIPGPWDPQFPNEADSGLSDFEASLTAAYLDNVNSLELARYLSMYHLSIYLKQQGLTVEAVKRNILAQYYLSRVIELSDQKVLWAEKARSIIAEKLHHLIIESGDITTESSPSHDDFINSFNYVESNRYQAIDALFADFIESPNNAMTVAYLTAANIWIGGEANYDDPVILQGFVFSSYFASLSLLMAEDLEQRWEIDPDNNERLRLASILGGWSIPARRWIAKLHGDEQAIATLDEEHDLWLEHNAAFHSLSVGLMFFDEPEHLLEGWQAWFSGFTHCQEVAGLRSCPDRPRISFNQIGFTLGAVDYLIKLGDFDTANMFLAWKYAPFLSYDFWDLGQEAWDYRMSNMNEMSELYSNANPDDDPVNFLSKEHKWGPDTITCQACHQAQSRHWTEQEKDNVLPPHESVASLGNWPEMTTSWLSSSSDASGNCAGAAVWDVEKVYKRGDIVISQAGKYRAKWWTQASDPIKSGAWGDWEFIAFCSSGVY</sequence>
<proteinExistence type="predicted"/>
<feature type="domain" description="Chitin-binding type-3" evidence="3">
    <location>
        <begin position="501"/>
        <end position="546"/>
    </location>
</feature>
<dbReference type="SMART" id="SM00495">
    <property type="entry name" value="ChtBD3"/>
    <property type="match status" value="1"/>
</dbReference>
<evidence type="ECO:0000313" key="5">
    <source>
        <dbReference type="Proteomes" id="UP001201273"/>
    </source>
</evidence>
<reference evidence="4 5" key="1">
    <citation type="journal article" date="2022" name="Environ. Microbiol. Rep.">
        <title>Eco-phylogenetic analyses reveal divergent evolution of vitamin B12 metabolism in the marine bacterial family 'Psychromonadaceae'.</title>
        <authorList>
            <person name="Jin X."/>
            <person name="Yang Y."/>
            <person name="Cao H."/>
            <person name="Gao B."/>
            <person name="Zhao Z."/>
        </authorList>
    </citation>
    <scope>NUCLEOTIDE SEQUENCE [LARGE SCALE GENOMIC DNA]</scope>
    <source>
        <strain evidence="4 5">MKS20</strain>
    </source>
</reference>
<evidence type="ECO:0000256" key="2">
    <source>
        <dbReference type="SAM" id="SignalP"/>
    </source>
</evidence>
<comment type="caution">
    <text evidence="4">The sequence shown here is derived from an EMBL/GenBank/DDBJ whole genome shotgun (WGS) entry which is preliminary data.</text>
</comment>
<protein>
    <recommendedName>
        <fullName evidence="3">Chitin-binding type-3 domain-containing protein</fullName>
    </recommendedName>
</protein>
<dbReference type="CDD" id="cd12215">
    <property type="entry name" value="ChiC_BD"/>
    <property type="match status" value="1"/>
</dbReference>
<accession>A0ABS8WD01</accession>
<evidence type="ECO:0000259" key="3">
    <source>
        <dbReference type="SMART" id="SM00495"/>
    </source>
</evidence>
<keyword evidence="5" id="KW-1185">Reference proteome</keyword>
<organism evidence="4 5">
    <name type="scientific">Motilimonas cestriensis</name>
    <dbReference type="NCBI Taxonomy" id="2742685"/>
    <lineage>
        <taxon>Bacteria</taxon>
        <taxon>Pseudomonadati</taxon>
        <taxon>Pseudomonadota</taxon>
        <taxon>Gammaproteobacteria</taxon>
        <taxon>Alteromonadales</taxon>
        <taxon>Alteromonadales genera incertae sedis</taxon>
        <taxon>Motilimonas</taxon>
    </lineage>
</organism>
<evidence type="ECO:0000313" key="4">
    <source>
        <dbReference type="EMBL" id="MCE2596007.1"/>
    </source>
</evidence>
<evidence type="ECO:0000256" key="1">
    <source>
        <dbReference type="ARBA" id="ARBA00022801"/>
    </source>
</evidence>
<name>A0ABS8WD01_9GAMM</name>
<dbReference type="InterPro" id="IPR036573">
    <property type="entry name" value="CBM_sf_5/12"/>
</dbReference>
<feature type="signal peptide" evidence="2">
    <location>
        <begin position="1"/>
        <end position="21"/>
    </location>
</feature>
<dbReference type="InterPro" id="IPR003610">
    <property type="entry name" value="CBM5/12"/>
</dbReference>
<dbReference type="Pfam" id="PF02839">
    <property type="entry name" value="CBM_5_12"/>
    <property type="match status" value="1"/>
</dbReference>